<sequence length="87" mass="9634">MSRKMQGREISEAEVGAWVAEAEAGYDVEELRKRTIGRPARGAEASQVVLVRLTADELNALMERAVREHLNRSEAIRAALAEWSKAA</sequence>
<gene>
    <name evidence="2" type="ORF">G7066_02600</name>
</gene>
<dbReference type="EMBL" id="CP049933">
    <property type="protein sequence ID" value="QIM17855.1"/>
    <property type="molecule type" value="Genomic_DNA"/>
</dbReference>
<protein>
    <submittedName>
        <fullName evidence="2">Ribbon-helix-helix protein, CopG family</fullName>
    </submittedName>
</protein>
<dbReference type="Pfam" id="PF01402">
    <property type="entry name" value="RHH_1"/>
    <property type="match status" value="1"/>
</dbReference>
<evidence type="ECO:0000313" key="2">
    <source>
        <dbReference type="EMBL" id="QIM17855.1"/>
    </source>
</evidence>
<keyword evidence="3" id="KW-1185">Reference proteome</keyword>
<feature type="domain" description="Ribbon-helix-helix protein CopG" evidence="1">
    <location>
        <begin position="51"/>
        <end position="83"/>
    </location>
</feature>
<dbReference type="Proteomes" id="UP000503441">
    <property type="component" value="Chromosome"/>
</dbReference>
<organism evidence="2 3">
    <name type="scientific">Leucobacter coleopterorum</name>
    <dbReference type="NCBI Taxonomy" id="2714933"/>
    <lineage>
        <taxon>Bacteria</taxon>
        <taxon>Bacillati</taxon>
        <taxon>Actinomycetota</taxon>
        <taxon>Actinomycetes</taxon>
        <taxon>Micrococcales</taxon>
        <taxon>Microbacteriaceae</taxon>
        <taxon>Leucobacter</taxon>
    </lineage>
</organism>
<reference evidence="2 3" key="1">
    <citation type="submission" date="2020-03" db="EMBL/GenBank/DDBJ databases">
        <title>Leucobacter sp. nov., isolated from beetles.</title>
        <authorList>
            <person name="Hyun D.-W."/>
            <person name="Bae J.-W."/>
        </authorList>
    </citation>
    <scope>NUCLEOTIDE SEQUENCE [LARGE SCALE GENOMIC DNA]</scope>
    <source>
        <strain evidence="2 3">HDW9A</strain>
    </source>
</reference>
<dbReference type="RefSeq" id="WP_166328808.1">
    <property type="nucleotide sequence ID" value="NZ_CP049933.1"/>
</dbReference>
<name>A0ABX6JYK6_9MICO</name>
<evidence type="ECO:0000313" key="3">
    <source>
        <dbReference type="Proteomes" id="UP000503441"/>
    </source>
</evidence>
<accession>A0ABX6JYK6</accession>
<dbReference type="InterPro" id="IPR002145">
    <property type="entry name" value="CopG"/>
</dbReference>
<evidence type="ECO:0000259" key="1">
    <source>
        <dbReference type="Pfam" id="PF01402"/>
    </source>
</evidence>
<proteinExistence type="predicted"/>